<dbReference type="EMBL" id="VLKI01000004">
    <property type="protein sequence ID" value="TWH87659.1"/>
    <property type="molecule type" value="Genomic_DNA"/>
</dbReference>
<dbReference type="OrthoDB" id="2591886at2"/>
<dbReference type="Proteomes" id="UP000318667">
    <property type="component" value="Unassembled WGS sequence"/>
</dbReference>
<dbReference type="Gene3D" id="3.30.2140.20">
    <property type="match status" value="1"/>
</dbReference>
<gene>
    <name evidence="1" type="ORF">IQ19_01902</name>
</gene>
<evidence type="ECO:0000313" key="1">
    <source>
        <dbReference type="EMBL" id="TWH87659.1"/>
    </source>
</evidence>
<dbReference type="GeneID" id="65403110"/>
<organism evidence="1 2">
    <name type="scientific">Cytobacillus oceanisediminis</name>
    <dbReference type="NCBI Taxonomy" id="665099"/>
    <lineage>
        <taxon>Bacteria</taxon>
        <taxon>Bacillati</taxon>
        <taxon>Bacillota</taxon>
        <taxon>Bacilli</taxon>
        <taxon>Bacillales</taxon>
        <taxon>Bacillaceae</taxon>
        <taxon>Cytobacillus</taxon>
    </lineage>
</organism>
<comment type="caution">
    <text evidence="1">The sequence shown here is derived from an EMBL/GenBank/DDBJ whole genome shotgun (WGS) entry which is preliminary data.</text>
</comment>
<protein>
    <submittedName>
        <fullName evidence="1">Uncharacterized protein</fullName>
    </submittedName>
</protein>
<dbReference type="AlphaFoldDB" id="A0A562JWX3"/>
<proteinExistence type="predicted"/>
<name>A0A562JWX3_9BACI</name>
<reference evidence="1 2" key="1">
    <citation type="journal article" date="2015" name="Stand. Genomic Sci.">
        <title>Genomic Encyclopedia of Bacterial and Archaeal Type Strains, Phase III: the genomes of soil and plant-associated and newly described type strains.</title>
        <authorList>
            <person name="Whitman W.B."/>
            <person name="Woyke T."/>
            <person name="Klenk H.P."/>
            <person name="Zhou Y."/>
            <person name="Lilburn T.G."/>
            <person name="Beck B.J."/>
            <person name="De Vos P."/>
            <person name="Vandamme P."/>
            <person name="Eisen J.A."/>
            <person name="Garrity G."/>
            <person name="Hugenholtz P."/>
            <person name="Kyrpides N.C."/>
        </authorList>
    </citation>
    <scope>NUCLEOTIDE SEQUENCE [LARGE SCALE GENOMIC DNA]</scope>
    <source>
        <strain evidence="1 2">CGMCC 1.10115</strain>
    </source>
</reference>
<evidence type="ECO:0000313" key="2">
    <source>
        <dbReference type="Proteomes" id="UP000318667"/>
    </source>
</evidence>
<sequence length="255" mass="29241">MIAPESILSIWKRFDRFPMETLTKAWFYHKAGRKKQRDVSLMKEHYAKYGISGNCFDLAIWLLYELKQAGIEAYPVGHRMKTPSAHAAVVAVDEKGRRYLCDLGDQWLQPILIDADSGDFSVEKLRGFFPAADVQVAAGGSQLEIAYHRQGGKISRQKYDTLPIDMNTFLEAAEKSQNTINPKPLLEQRVPFKNETAHWEFYNWESFLSSTEGLYHEKHAGSLEEWAFRIHEKTGYDQQYLIEALGIYKKLAAGT</sequence>
<accession>A0A562JWX3</accession>
<dbReference type="RefSeq" id="WP_144542140.1">
    <property type="nucleotide sequence ID" value="NZ_CBCSDC010000001.1"/>
</dbReference>
<dbReference type="SUPFAM" id="SSF54001">
    <property type="entry name" value="Cysteine proteinases"/>
    <property type="match status" value="1"/>
</dbReference>
<dbReference type="InterPro" id="IPR053710">
    <property type="entry name" value="Arylamine_NAT_domain_sf"/>
</dbReference>
<dbReference type="InterPro" id="IPR038765">
    <property type="entry name" value="Papain-like_cys_pep_sf"/>
</dbReference>
<keyword evidence="2" id="KW-1185">Reference proteome</keyword>